<dbReference type="GO" id="GO:0016746">
    <property type="term" value="F:acyltransferase activity"/>
    <property type="evidence" value="ECO:0007669"/>
    <property type="project" value="InterPro"/>
</dbReference>
<dbReference type="InterPro" id="IPR036625">
    <property type="entry name" value="E3-bd_dom_sf"/>
</dbReference>
<evidence type="ECO:0008006" key="4">
    <source>
        <dbReference type="Google" id="ProtNLM"/>
    </source>
</evidence>
<evidence type="ECO:0000313" key="3">
    <source>
        <dbReference type="Proteomes" id="UP000774804"/>
    </source>
</evidence>
<feature type="region of interest" description="Disordered" evidence="1">
    <location>
        <begin position="96"/>
        <end position="117"/>
    </location>
</feature>
<gene>
    <name evidence="2" type="ORF">PC115_g9400</name>
</gene>
<evidence type="ECO:0000313" key="2">
    <source>
        <dbReference type="EMBL" id="KAG2921849.1"/>
    </source>
</evidence>
<dbReference type="EMBL" id="RCMI01000258">
    <property type="protein sequence ID" value="KAG2921849.1"/>
    <property type="molecule type" value="Genomic_DNA"/>
</dbReference>
<organism evidence="2 3">
    <name type="scientific">Phytophthora cactorum</name>
    <dbReference type="NCBI Taxonomy" id="29920"/>
    <lineage>
        <taxon>Eukaryota</taxon>
        <taxon>Sar</taxon>
        <taxon>Stramenopiles</taxon>
        <taxon>Oomycota</taxon>
        <taxon>Peronosporomycetes</taxon>
        <taxon>Peronosporales</taxon>
        <taxon>Peronosporaceae</taxon>
        <taxon>Phytophthora</taxon>
    </lineage>
</organism>
<evidence type="ECO:0000256" key="1">
    <source>
        <dbReference type="SAM" id="MobiDB-lite"/>
    </source>
</evidence>
<proteinExistence type="predicted"/>
<name>A0A8T1CKW2_9STRA</name>
<dbReference type="Gene3D" id="4.10.320.10">
    <property type="entry name" value="E3-binding domain"/>
    <property type="match status" value="1"/>
</dbReference>
<sequence length="141" mass="14959">MTVKTQHISFSHRLFVGFSTSQKSPLAAYAPAHEPGAVLSVLNGTGPNGRITKVNVDAALAASAAAAPNTAPATGAAAVDLLAGSVGGEVRDEHERVHLDRHSTNRLPQRDDDGVHRDKPVVNLHRIVRNESEVTRTLYAL</sequence>
<accession>A0A8T1CKW2</accession>
<reference evidence="2" key="1">
    <citation type="submission" date="2018-10" db="EMBL/GenBank/DDBJ databases">
        <title>Effector identification in a new, highly contiguous assembly of the strawberry crown rot pathogen Phytophthora cactorum.</title>
        <authorList>
            <person name="Armitage A.D."/>
            <person name="Nellist C.F."/>
            <person name="Bates H."/>
            <person name="Vickerstaff R.J."/>
            <person name="Harrison R.J."/>
        </authorList>
    </citation>
    <scope>NUCLEOTIDE SEQUENCE</scope>
    <source>
        <strain evidence="2">4032</strain>
    </source>
</reference>
<protein>
    <recommendedName>
        <fullName evidence="4">Peripheral subunit-binding (PSBD) domain-containing protein</fullName>
    </recommendedName>
</protein>
<comment type="caution">
    <text evidence="2">The sequence shown here is derived from an EMBL/GenBank/DDBJ whole genome shotgun (WGS) entry which is preliminary data.</text>
</comment>
<dbReference type="AlphaFoldDB" id="A0A8T1CKW2"/>
<dbReference type="Proteomes" id="UP000774804">
    <property type="component" value="Unassembled WGS sequence"/>
</dbReference>